<evidence type="ECO:0000313" key="2">
    <source>
        <dbReference type="EMBL" id="EGQ16118.1"/>
    </source>
</evidence>
<accession>F9D1S6</accession>
<dbReference type="Proteomes" id="UP000007820">
    <property type="component" value="Unassembled WGS sequence"/>
</dbReference>
<dbReference type="STRING" id="908937.Prede_0942"/>
<gene>
    <name evidence="2" type="ORF">HMPREF9136_0804</name>
</gene>
<protein>
    <submittedName>
        <fullName evidence="2">Uncharacterized protein</fullName>
    </submittedName>
</protein>
<sequence>MPSERKQKSAFYNLFFTNKKTEKTMKKFFASLAVALAAMCFAPTAGATEMVSLPQEVAVENVVTEAQTQLQQEVEVWIIIYDDGTVVIIIIEKN</sequence>
<name>F9D1S6_PREDD</name>
<evidence type="ECO:0000313" key="3">
    <source>
        <dbReference type="Proteomes" id="UP000007820"/>
    </source>
</evidence>
<proteinExistence type="predicted"/>
<dbReference type="eggNOG" id="ENOG50346WR">
    <property type="taxonomic scope" value="Bacteria"/>
</dbReference>
<keyword evidence="1" id="KW-0732">Signal</keyword>
<feature type="chain" id="PRO_5003380837" evidence="1">
    <location>
        <begin position="48"/>
        <end position="94"/>
    </location>
</feature>
<reference evidence="2 3" key="1">
    <citation type="submission" date="2011-04" db="EMBL/GenBank/DDBJ databases">
        <authorList>
            <person name="Muzny D."/>
            <person name="Qin X."/>
            <person name="Deng J."/>
            <person name="Jiang H."/>
            <person name="Liu Y."/>
            <person name="Qu J."/>
            <person name="Song X.-Z."/>
            <person name="Zhang L."/>
            <person name="Thornton R."/>
            <person name="Coyle M."/>
            <person name="Francisco L."/>
            <person name="Jackson L."/>
            <person name="Javaid M."/>
            <person name="Korchina V."/>
            <person name="Kovar C."/>
            <person name="Mata R."/>
            <person name="Mathew T."/>
            <person name="Ngo R."/>
            <person name="Nguyen L."/>
            <person name="Nguyen N."/>
            <person name="Okwuonu G."/>
            <person name="Ongeri F."/>
            <person name="Pham C."/>
            <person name="Simmons D."/>
            <person name="Wilczek-Boney K."/>
            <person name="Hale W."/>
            <person name="Jakkamsetti A."/>
            <person name="Pham P."/>
            <person name="Ruth R."/>
            <person name="San Lucas F."/>
            <person name="Warren J."/>
            <person name="Zhang J."/>
            <person name="Zhao Z."/>
            <person name="Zhou C."/>
            <person name="Zhu D."/>
            <person name="Lee S."/>
            <person name="Bess C."/>
            <person name="Blankenburg K."/>
            <person name="Forbes L."/>
            <person name="Fu Q."/>
            <person name="Gubbala S."/>
            <person name="Hirani K."/>
            <person name="Jayaseelan J.C."/>
            <person name="Lara F."/>
            <person name="Munidasa M."/>
            <person name="Palculict T."/>
            <person name="Patil S."/>
            <person name="Pu L.-L."/>
            <person name="Saada N."/>
            <person name="Tang L."/>
            <person name="Weissenberger G."/>
            <person name="Zhu Y."/>
            <person name="Hemphill L."/>
            <person name="Shang Y."/>
            <person name="Youmans B."/>
            <person name="Ayvaz T."/>
            <person name="Ross M."/>
            <person name="Santibanez J."/>
            <person name="Aqrawi P."/>
            <person name="Gross S."/>
            <person name="Joshi V."/>
            <person name="Fowler G."/>
            <person name="Nazareth L."/>
            <person name="Reid J."/>
            <person name="Worley K."/>
            <person name="Petrosino J."/>
            <person name="Highlander S."/>
            <person name="Gibbs R."/>
        </authorList>
    </citation>
    <scope>NUCLEOTIDE SEQUENCE [LARGE SCALE GENOMIC DNA]</scope>
    <source>
        <strain evidence="2 3">DSM 3688</strain>
    </source>
</reference>
<dbReference type="EMBL" id="AFPW01000010">
    <property type="protein sequence ID" value="EGQ16118.1"/>
    <property type="molecule type" value="Genomic_DNA"/>
</dbReference>
<feature type="signal peptide" evidence="1">
    <location>
        <begin position="1"/>
        <end position="47"/>
    </location>
</feature>
<dbReference type="AlphaFoldDB" id="F9D1S6"/>
<organism evidence="2 3">
    <name type="scientific">Prevotella dentalis (strain ATCC 49559 / DSM 3688 / JCM 13448 / NCTC 12043 / ES 2772)</name>
    <name type="common">Mitsuokella dentalis</name>
    <dbReference type="NCBI Taxonomy" id="908937"/>
    <lineage>
        <taxon>Bacteria</taxon>
        <taxon>Pseudomonadati</taxon>
        <taxon>Bacteroidota</taxon>
        <taxon>Bacteroidia</taxon>
        <taxon>Bacteroidales</taxon>
        <taxon>Prevotellaceae</taxon>
        <taxon>Prevotella</taxon>
    </lineage>
</organism>
<comment type="caution">
    <text evidence="2">The sequence shown here is derived from an EMBL/GenBank/DDBJ whole genome shotgun (WGS) entry which is preliminary data.</text>
</comment>
<evidence type="ECO:0000256" key="1">
    <source>
        <dbReference type="SAM" id="SignalP"/>
    </source>
</evidence>